<protein>
    <submittedName>
        <fullName evidence="2">Uncharacterized protein</fullName>
    </submittedName>
</protein>
<evidence type="ECO:0000313" key="2">
    <source>
        <dbReference type="EMBL" id="GIL63182.1"/>
    </source>
</evidence>
<dbReference type="AlphaFoldDB" id="A0A8J4BJ02"/>
<dbReference type="EMBL" id="BNCO01000055">
    <property type="protein sequence ID" value="GIL63182.1"/>
    <property type="molecule type" value="Genomic_DNA"/>
</dbReference>
<gene>
    <name evidence="2" type="ORF">Vafri_17213</name>
</gene>
<feature type="non-terminal residue" evidence="2">
    <location>
        <position position="110"/>
    </location>
</feature>
<dbReference type="Proteomes" id="UP000747399">
    <property type="component" value="Unassembled WGS sequence"/>
</dbReference>
<sequence length="110" mass="12012">MVLMSPEQLKKPLNAQPVTGLSRSPTDHASRSRGSSVKTLRQQIWHQRSLETELTPQDVIKKKIRAQAHPRRISGSSAVRPSVTAAVVSVRSAWAFCSAREAPAKATSTL</sequence>
<proteinExistence type="predicted"/>
<feature type="compositionally biased region" description="Polar residues" evidence="1">
    <location>
        <begin position="32"/>
        <end position="42"/>
    </location>
</feature>
<comment type="caution">
    <text evidence="2">The sequence shown here is derived from an EMBL/GenBank/DDBJ whole genome shotgun (WGS) entry which is preliminary data.</text>
</comment>
<keyword evidence="3" id="KW-1185">Reference proteome</keyword>
<evidence type="ECO:0000313" key="3">
    <source>
        <dbReference type="Proteomes" id="UP000747399"/>
    </source>
</evidence>
<feature type="region of interest" description="Disordered" evidence="1">
    <location>
        <begin position="1"/>
        <end position="42"/>
    </location>
</feature>
<organism evidence="2 3">
    <name type="scientific">Volvox africanus</name>
    <dbReference type="NCBI Taxonomy" id="51714"/>
    <lineage>
        <taxon>Eukaryota</taxon>
        <taxon>Viridiplantae</taxon>
        <taxon>Chlorophyta</taxon>
        <taxon>core chlorophytes</taxon>
        <taxon>Chlorophyceae</taxon>
        <taxon>CS clade</taxon>
        <taxon>Chlamydomonadales</taxon>
        <taxon>Volvocaceae</taxon>
        <taxon>Volvox</taxon>
    </lineage>
</organism>
<name>A0A8J4BJ02_9CHLO</name>
<reference evidence="2" key="1">
    <citation type="journal article" date="2021" name="Proc. Natl. Acad. Sci. U.S.A.">
        <title>Three genomes in the algal genus Volvox reveal the fate of a haploid sex-determining region after a transition to homothallism.</title>
        <authorList>
            <person name="Yamamoto K."/>
            <person name="Hamaji T."/>
            <person name="Kawai-Toyooka H."/>
            <person name="Matsuzaki R."/>
            <person name="Takahashi F."/>
            <person name="Nishimura Y."/>
            <person name="Kawachi M."/>
            <person name="Noguchi H."/>
            <person name="Minakuchi Y."/>
            <person name="Umen J.G."/>
            <person name="Toyoda A."/>
            <person name="Nozaki H."/>
        </authorList>
    </citation>
    <scope>NUCLEOTIDE SEQUENCE</scope>
    <source>
        <strain evidence="2">NIES-3780</strain>
    </source>
</reference>
<accession>A0A8J4BJ02</accession>
<evidence type="ECO:0000256" key="1">
    <source>
        <dbReference type="SAM" id="MobiDB-lite"/>
    </source>
</evidence>